<feature type="transmembrane region" description="Helical" evidence="7">
    <location>
        <begin position="164"/>
        <end position="183"/>
    </location>
</feature>
<feature type="domain" description="Type II secretion system protein GspF" evidence="8">
    <location>
        <begin position="16"/>
        <end position="135"/>
    </location>
</feature>
<comment type="similarity">
    <text evidence="2">Belongs to the GSP F family.</text>
</comment>
<feature type="transmembrane region" description="Helical" evidence="7">
    <location>
        <begin position="320"/>
        <end position="341"/>
    </location>
</feature>
<dbReference type="InterPro" id="IPR018076">
    <property type="entry name" value="T2SS_GspF_dom"/>
</dbReference>
<gene>
    <name evidence="9" type="ORF">SAMN04488112_10193</name>
</gene>
<keyword evidence="5 7" id="KW-1133">Transmembrane helix</keyword>
<proteinExistence type="inferred from homology"/>
<protein>
    <submittedName>
        <fullName evidence="9">Type II secretion system protein F (GspF)</fullName>
    </submittedName>
</protein>
<evidence type="ECO:0000259" key="8">
    <source>
        <dbReference type="Pfam" id="PF00482"/>
    </source>
</evidence>
<dbReference type="STRING" id="1236220.SAMN04488112_10193"/>
<feature type="domain" description="Type II secretion system protein GspF" evidence="8">
    <location>
        <begin position="218"/>
        <end position="339"/>
    </location>
</feature>
<feature type="transmembrane region" description="Helical" evidence="7">
    <location>
        <begin position="112"/>
        <end position="134"/>
    </location>
</feature>
<dbReference type="PRINTS" id="PR00812">
    <property type="entry name" value="BCTERIALGSPF"/>
</dbReference>
<dbReference type="Pfam" id="PF00482">
    <property type="entry name" value="T2SSF"/>
    <property type="match status" value="2"/>
</dbReference>
<evidence type="ECO:0000256" key="3">
    <source>
        <dbReference type="ARBA" id="ARBA00022475"/>
    </source>
</evidence>
<dbReference type="EMBL" id="FMZA01000001">
    <property type="protein sequence ID" value="SDB95517.1"/>
    <property type="molecule type" value="Genomic_DNA"/>
</dbReference>
<evidence type="ECO:0000256" key="5">
    <source>
        <dbReference type="ARBA" id="ARBA00022989"/>
    </source>
</evidence>
<organism evidence="9 10">
    <name type="scientific">Melghirimyces thermohalophilus</name>
    <dbReference type="NCBI Taxonomy" id="1236220"/>
    <lineage>
        <taxon>Bacteria</taxon>
        <taxon>Bacillati</taxon>
        <taxon>Bacillota</taxon>
        <taxon>Bacilli</taxon>
        <taxon>Bacillales</taxon>
        <taxon>Thermoactinomycetaceae</taxon>
        <taxon>Melghirimyces</taxon>
    </lineage>
</organism>
<dbReference type="Gene3D" id="1.20.81.30">
    <property type="entry name" value="Type II secretion system (T2SS), domain F"/>
    <property type="match status" value="2"/>
</dbReference>
<keyword evidence="3" id="KW-1003">Cell membrane</keyword>
<evidence type="ECO:0000313" key="10">
    <source>
        <dbReference type="Proteomes" id="UP000199387"/>
    </source>
</evidence>
<keyword evidence="4 7" id="KW-0812">Transmembrane</keyword>
<evidence type="ECO:0000256" key="6">
    <source>
        <dbReference type="ARBA" id="ARBA00023136"/>
    </source>
</evidence>
<keyword evidence="10" id="KW-1185">Reference proteome</keyword>
<dbReference type="AlphaFoldDB" id="A0A1G6HMI7"/>
<name>A0A1G6HMI7_9BACL</name>
<accession>A0A1G6HMI7</accession>
<reference evidence="9 10" key="1">
    <citation type="submission" date="2016-10" db="EMBL/GenBank/DDBJ databases">
        <authorList>
            <person name="de Groot N.N."/>
        </authorList>
    </citation>
    <scope>NUCLEOTIDE SEQUENCE [LARGE SCALE GENOMIC DNA]</scope>
    <source>
        <strain evidence="9 10">DSM 45514</strain>
    </source>
</reference>
<keyword evidence="6 7" id="KW-0472">Membrane</keyword>
<evidence type="ECO:0000256" key="1">
    <source>
        <dbReference type="ARBA" id="ARBA00004651"/>
    </source>
</evidence>
<dbReference type="Proteomes" id="UP000199387">
    <property type="component" value="Unassembled WGS sequence"/>
</dbReference>
<evidence type="ECO:0000256" key="4">
    <source>
        <dbReference type="ARBA" id="ARBA00022692"/>
    </source>
</evidence>
<dbReference type="PANTHER" id="PTHR30012">
    <property type="entry name" value="GENERAL SECRETION PATHWAY PROTEIN"/>
    <property type="match status" value="1"/>
</dbReference>
<evidence type="ECO:0000313" key="9">
    <source>
        <dbReference type="EMBL" id="SDB95517.1"/>
    </source>
</evidence>
<dbReference type="InterPro" id="IPR042094">
    <property type="entry name" value="T2SS_GspF_sf"/>
</dbReference>
<evidence type="ECO:0000256" key="2">
    <source>
        <dbReference type="ARBA" id="ARBA00005745"/>
    </source>
</evidence>
<sequence>MSKRKNRWSADRLAGFSRHLSGLLQAGFPLVPSLRLLSEQEVIRGEEAGRILRQLDGGISFSEALAKEGLPPLFISLLRAAEEYGDYGHGLQQCEQYYAEKGRLIRELTRTLTYPAVVLLLVVLAFLFLMTTVVPRFSDMYETMGLSLPVYTQLFISFHESLRIVFLVVGMAFLLAVVAIMIIRRLPSDRRNRWTAPLYRLPVVRSYFALRFTHYLAIQLGSLLRAGLPLLKAVEVINELIPWPPLKTGMVRIRERLLAGEPLHRALKREGPLFLPSLNRMVALGEESGELDQALLSLAKSTEMMMKERLDRFTRSLEPILIFVIGLMMAMTVLALFLPMLNLVRAI</sequence>
<dbReference type="OrthoDB" id="9805682at2"/>
<comment type="subcellular location">
    <subcellularLocation>
        <location evidence="1">Cell membrane</location>
        <topology evidence="1">Multi-pass membrane protein</topology>
    </subcellularLocation>
</comment>
<dbReference type="InterPro" id="IPR003004">
    <property type="entry name" value="GspF/PilC"/>
</dbReference>
<dbReference type="RefSeq" id="WP_091565360.1">
    <property type="nucleotide sequence ID" value="NZ_FMZA01000001.1"/>
</dbReference>
<dbReference type="PANTHER" id="PTHR30012:SF0">
    <property type="entry name" value="TYPE II SECRETION SYSTEM PROTEIN F-RELATED"/>
    <property type="match status" value="1"/>
</dbReference>
<dbReference type="GO" id="GO:0005886">
    <property type="term" value="C:plasma membrane"/>
    <property type="evidence" value="ECO:0007669"/>
    <property type="project" value="UniProtKB-SubCell"/>
</dbReference>
<evidence type="ECO:0000256" key="7">
    <source>
        <dbReference type="SAM" id="Phobius"/>
    </source>
</evidence>